<proteinExistence type="predicted"/>
<dbReference type="EMBL" id="QGTQ01000005">
    <property type="protein sequence ID" value="PWW05176.1"/>
    <property type="molecule type" value="Genomic_DNA"/>
</dbReference>
<sequence length="31" mass="3386">MVTNNKDLHVPSVSGIGRSFVVLPVDRLCMT</sequence>
<reference evidence="1 2" key="1">
    <citation type="submission" date="2018-05" db="EMBL/GenBank/DDBJ databases">
        <title>Genomic Encyclopedia of Type Strains, Phase III (KMG-III): the genomes of soil and plant-associated and newly described type strains.</title>
        <authorList>
            <person name="Whitman W."/>
        </authorList>
    </citation>
    <scope>NUCLEOTIDE SEQUENCE [LARGE SCALE GENOMIC DNA]</scope>
    <source>
        <strain evidence="1 2">CECT 5696</strain>
    </source>
</reference>
<dbReference type="AlphaFoldDB" id="A0A2V2YWP2"/>
<evidence type="ECO:0000313" key="2">
    <source>
        <dbReference type="Proteomes" id="UP000246635"/>
    </source>
</evidence>
<keyword evidence="2" id="KW-1185">Reference proteome</keyword>
<name>A0A2V2YWP2_9BACL</name>
<comment type="caution">
    <text evidence="1">The sequence shown here is derived from an EMBL/GenBank/DDBJ whole genome shotgun (WGS) entry which is preliminary data.</text>
</comment>
<evidence type="ECO:0000313" key="1">
    <source>
        <dbReference type="EMBL" id="PWW05176.1"/>
    </source>
</evidence>
<accession>A0A2V2YWP2</accession>
<organism evidence="1 2">
    <name type="scientific">Paenibacillus cellulosilyticus</name>
    <dbReference type="NCBI Taxonomy" id="375489"/>
    <lineage>
        <taxon>Bacteria</taxon>
        <taxon>Bacillati</taxon>
        <taxon>Bacillota</taxon>
        <taxon>Bacilli</taxon>
        <taxon>Bacillales</taxon>
        <taxon>Paenibacillaceae</taxon>
        <taxon>Paenibacillus</taxon>
    </lineage>
</organism>
<protein>
    <submittedName>
        <fullName evidence="1">Uncharacterized protein</fullName>
    </submittedName>
</protein>
<dbReference type="Proteomes" id="UP000246635">
    <property type="component" value="Unassembled WGS sequence"/>
</dbReference>
<gene>
    <name evidence="1" type="ORF">DFQ01_105160</name>
</gene>